<comment type="caution">
    <text evidence="1">The sequence shown here is derived from an EMBL/GenBank/DDBJ whole genome shotgun (WGS) entry which is preliminary data.</text>
</comment>
<accession>A0AAW8TYJ0</accession>
<evidence type="ECO:0000313" key="1">
    <source>
        <dbReference type="EMBL" id="MDT2810064.1"/>
    </source>
</evidence>
<proteinExistence type="predicted"/>
<protein>
    <recommendedName>
        <fullName evidence="3">HK97 gp10 family phage protein</fullName>
    </recommendedName>
</protein>
<gene>
    <name evidence="1" type="ORF">P7H43_06175</name>
</gene>
<reference evidence="1" key="1">
    <citation type="submission" date="2023-03" db="EMBL/GenBank/DDBJ databases">
        <authorList>
            <person name="Shen W."/>
            <person name="Cai J."/>
        </authorList>
    </citation>
    <scope>NUCLEOTIDE SEQUENCE</scope>
    <source>
        <strain evidence="1">B226-2</strain>
    </source>
</reference>
<sequence length="135" mass="15502">MAYNRWAVTLVGQDALLIKMQNYSSQSEAVINQVLKESGGRLAVDKITNLIPISKEELRRGHRHAKSSKPLSVQYFNLGFRVRPKKKFEYIKYPDLGIGTSQYNQPQDFMQRGLQMTVSPITEALIRGFDELNRK</sequence>
<evidence type="ECO:0008006" key="3">
    <source>
        <dbReference type="Google" id="ProtNLM"/>
    </source>
</evidence>
<organism evidence="1 2">
    <name type="scientific">Enterococcus asini</name>
    <dbReference type="NCBI Taxonomy" id="57732"/>
    <lineage>
        <taxon>Bacteria</taxon>
        <taxon>Bacillati</taxon>
        <taxon>Bacillota</taxon>
        <taxon>Bacilli</taxon>
        <taxon>Lactobacillales</taxon>
        <taxon>Enterococcaceae</taxon>
        <taxon>Enterococcus</taxon>
    </lineage>
</organism>
<dbReference type="EMBL" id="JARQBJ010000002">
    <property type="protein sequence ID" value="MDT2810064.1"/>
    <property type="molecule type" value="Genomic_DNA"/>
</dbReference>
<name>A0AAW8TYJ0_9ENTE</name>
<dbReference type="AlphaFoldDB" id="A0AAW8TYJ0"/>
<evidence type="ECO:0000313" key="2">
    <source>
        <dbReference type="Proteomes" id="UP001256711"/>
    </source>
</evidence>
<dbReference type="RefSeq" id="WP_311835296.1">
    <property type="nucleotide sequence ID" value="NZ_JARQBJ010000002.1"/>
</dbReference>
<dbReference type="Proteomes" id="UP001256711">
    <property type="component" value="Unassembled WGS sequence"/>
</dbReference>